<reference evidence="2" key="1">
    <citation type="submission" date="2024-05" db="EMBL/GenBank/DDBJ databases">
        <authorList>
            <person name="Bunk B."/>
            <person name="Swiderski J."/>
            <person name="Sproer C."/>
            <person name="Thiel V."/>
        </authorList>
    </citation>
    <scope>NUCLEOTIDE SEQUENCE</scope>
    <source>
        <strain evidence="2">DSM 17735</strain>
        <plasmid evidence="2">p1</plasmid>
    </source>
</reference>
<feature type="compositionally biased region" description="Basic residues" evidence="1">
    <location>
        <begin position="73"/>
        <end position="87"/>
    </location>
</feature>
<dbReference type="InterPro" id="IPR011518">
    <property type="entry name" value="Transposase_36"/>
</dbReference>
<dbReference type="Pfam" id="PF07592">
    <property type="entry name" value="DDE_Tnp_ISAZ013"/>
    <property type="match status" value="1"/>
</dbReference>
<accession>A0AAU7LXR0</accession>
<dbReference type="NCBIfam" id="NF033519">
    <property type="entry name" value="transpos_ISAzo13"/>
    <property type="match status" value="1"/>
</dbReference>
<sequence>MSDMSTIEAKYQALSSRLDEAALRVWAAAEARSLGRGGVSTVAKAIGMSRTTIHAGLSELKAAAPVLSPMSKARSRPRVRATGGGRKKLADKDASLLGDLDALVEPTSRGDPMSPLRWTCKSTHRLAAELKEKGHQVSQRTICDLLGQMHFSLQSTRKTREGGKHEDRDAQFSHIAKTVAAYQAVGDPVISVDTKKKELIGDFKNAGREWQPAGTPEEVRVYDFIDSELGKVAPYGVYDVTHNNGWVNVGIDHDTAEFAVQSIRRWWLEMGQAVYPKARRLLITADCGGSNGYRVRLWRKELQRLADEQQLSIQVCHFPPGTSKWNKIEHRMFCHITANWRGRPLISREVVVNLIASTTTLQGLHIKAALDENTYAAGIKVSDEELAALVIERDEFHGEWNYRLRPHDQHVQM</sequence>
<organism evidence="2">
    <name type="scientific">Polaromonas hydrogenivorans</name>
    <dbReference type="NCBI Taxonomy" id="335476"/>
    <lineage>
        <taxon>Bacteria</taxon>
        <taxon>Pseudomonadati</taxon>
        <taxon>Pseudomonadota</taxon>
        <taxon>Betaproteobacteria</taxon>
        <taxon>Burkholderiales</taxon>
        <taxon>Comamonadaceae</taxon>
        <taxon>Polaromonas</taxon>
    </lineage>
</organism>
<protein>
    <submittedName>
        <fullName evidence="2">ISAzo13 family transposase</fullName>
    </submittedName>
</protein>
<evidence type="ECO:0000313" key="2">
    <source>
        <dbReference type="EMBL" id="XBP72424.1"/>
    </source>
</evidence>
<proteinExistence type="predicted"/>
<dbReference type="RefSeq" id="WP_349281983.1">
    <property type="nucleotide sequence ID" value="NZ_CBCSCU010000034.1"/>
</dbReference>
<name>A0AAU7LXR0_9BURK</name>
<geneLocation type="plasmid" evidence="2">
    <name>p1</name>
</geneLocation>
<keyword evidence="2" id="KW-0614">Plasmid</keyword>
<gene>
    <name evidence="2" type="ORF">ABLV49_22135</name>
</gene>
<evidence type="ECO:0000256" key="1">
    <source>
        <dbReference type="SAM" id="MobiDB-lite"/>
    </source>
</evidence>
<dbReference type="AlphaFoldDB" id="A0AAU7LXR0"/>
<feature type="region of interest" description="Disordered" evidence="1">
    <location>
        <begin position="68"/>
        <end position="87"/>
    </location>
</feature>
<dbReference type="EMBL" id="CP157676">
    <property type="protein sequence ID" value="XBP72424.1"/>
    <property type="molecule type" value="Genomic_DNA"/>
</dbReference>